<dbReference type="InterPro" id="IPR010982">
    <property type="entry name" value="Lambda_DNA-bd_dom_sf"/>
</dbReference>
<organism evidence="1 3">
    <name type="scientific">Lentilactobacillus parakefiri</name>
    <dbReference type="NCBI Taxonomy" id="152332"/>
    <lineage>
        <taxon>Bacteria</taxon>
        <taxon>Bacillati</taxon>
        <taxon>Bacillota</taxon>
        <taxon>Bacilli</taxon>
        <taxon>Lactobacillales</taxon>
        <taxon>Lactobacillaceae</taxon>
        <taxon>Lentilactobacillus</taxon>
    </lineage>
</organism>
<dbReference type="GO" id="GO:0003677">
    <property type="term" value="F:DNA binding"/>
    <property type="evidence" value="ECO:0007669"/>
    <property type="project" value="InterPro"/>
</dbReference>
<reference evidence="1 3" key="1">
    <citation type="journal article" date="2017" name="Biosci Microbiota Food Health">
        <title>Genomic characterization reconfirms the taxonomic status of Lactobacillus parakefiri.</title>
        <authorList>
            <person name="Tanizawa Y."/>
            <person name="Kobayashi H."/>
            <person name="Kaminuma E."/>
            <person name="Sakamoto M."/>
            <person name="Ohkuma M."/>
            <person name="Nakamura Y."/>
            <person name="Arita M."/>
            <person name="Tohno M."/>
        </authorList>
    </citation>
    <scope>NUCLEOTIDE SEQUENCE [LARGE SCALE GENOMIC DNA]</scope>
    <source>
        <strain evidence="1 3">JCM 8573</strain>
    </source>
</reference>
<dbReference type="EMBL" id="BDGB01000065">
    <property type="protein sequence ID" value="GAW72333.1"/>
    <property type="molecule type" value="Genomic_DNA"/>
</dbReference>
<reference evidence="2 4" key="2">
    <citation type="journal article" date="2019" name="Appl. Microbiol. Biotechnol.">
        <title>Uncovering carbohydrate metabolism through a genotype-phenotype association study of 56 lactic acid bacteria genomes.</title>
        <authorList>
            <person name="Buron-Moles G."/>
            <person name="Chailyan A."/>
            <person name="Dolejs I."/>
            <person name="Forster J."/>
            <person name="Miks M.H."/>
        </authorList>
    </citation>
    <scope>NUCLEOTIDE SEQUENCE [LARGE SCALE GENOMIC DNA]</scope>
    <source>
        <strain evidence="2 4">DSM 10551</strain>
    </source>
</reference>
<proteinExistence type="predicted"/>
<dbReference type="SUPFAM" id="SSF47413">
    <property type="entry name" value="lambda repressor-like DNA-binding domains"/>
    <property type="match status" value="1"/>
</dbReference>
<dbReference type="RefSeq" id="WP_057961423.1">
    <property type="nucleotide sequence ID" value="NZ_BDGB01000065.1"/>
</dbReference>
<evidence type="ECO:0000313" key="4">
    <source>
        <dbReference type="Proteomes" id="UP000294668"/>
    </source>
</evidence>
<dbReference type="EMBL" id="PUFL01000013">
    <property type="protein sequence ID" value="TDG94725.1"/>
    <property type="molecule type" value="Genomic_DNA"/>
</dbReference>
<gene>
    <name evidence="2" type="ORF">C5L28_001010</name>
    <name evidence="1" type="ORF">LPKJCM_01446</name>
</gene>
<accession>A0A224VGX1</accession>
<evidence type="ECO:0000313" key="3">
    <source>
        <dbReference type="Proteomes" id="UP000214739"/>
    </source>
</evidence>
<dbReference type="AlphaFoldDB" id="A0A224VGX1"/>
<evidence type="ECO:0000313" key="2">
    <source>
        <dbReference type="EMBL" id="TDG94725.1"/>
    </source>
</evidence>
<name>A0A224VGX1_9LACO</name>
<dbReference type="OrthoDB" id="678210at2"/>
<keyword evidence="4" id="KW-1185">Reference proteome</keyword>
<dbReference type="Proteomes" id="UP000214739">
    <property type="component" value="Unassembled WGS sequence"/>
</dbReference>
<protein>
    <submittedName>
        <fullName evidence="1">Uncharacterized protein</fullName>
    </submittedName>
</protein>
<reference evidence="2" key="3">
    <citation type="submission" date="2019-02" db="EMBL/GenBank/DDBJ databases">
        <authorList>
            <person name="Buron G."/>
            <person name="Chaylann A."/>
            <person name="Dolejs I."/>
            <person name="Forster J."/>
            <person name="Miks M.H."/>
        </authorList>
    </citation>
    <scope>NUCLEOTIDE SEQUENCE</scope>
    <source>
        <strain evidence="2">DSM 10551</strain>
    </source>
</reference>
<evidence type="ECO:0000313" key="1">
    <source>
        <dbReference type="EMBL" id="GAW72333.1"/>
    </source>
</evidence>
<comment type="caution">
    <text evidence="1">The sequence shown here is derived from an EMBL/GenBank/DDBJ whole genome shotgun (WGS) entry which is preliminary data.</text>
</comment>
<dbReference type="Proteomes" id="UP000294668">
    <property type="component" value="Unassembled WGS sequence"/>
</dbReference>
<sequence length="150" mass="16667">MNVKLKEVIQQHSKKSLTTAQLANRANLSRSTVTDALKRPIDKTSFGVVTRLLLASDISLDSVVAPPALTPAKEEARFLDQCSLTNLTIMGIKFSTPDNFWQTRDSIITSIYEGDHPTKADVDDAYQQLEEDVPTATLIDRLVHEYGGHR</sequence>